<dbReference type="InterPro" id="IPR029068">
    <property type="entry name" value="Glyas_Bleomycin-R_OHBP_Dase"/>
</dbReference>
<dbReference type="OrthoDB" id="9795306at2"/>
<keyword evidence="3" id="KW-1185">Reference proteome</keyword>
<dbReference type="Pfam" id="PF06983">
    <property type="entry name" value="3-dmu-9_3-mt"/>
    <property type="match status" value="1"/>
</dbReference>
<dbReference type="SUPFAM" id="SSF54593">
    <property type="entry name" value="Glyoxalase/Bleomycin resistance protein/Dihydroxybiphenyl dioxygenase"/>
    <property type="match status" value="1"/>
</dbReference>
<dbReference type="RefSeq" id="WP_066432559.1">
    <property type="nucleotide sequence ID" value="NZ_LZRN01000010.1"/>
</dbReference>
<feature type="domain" description="PhnB-like" evidence="1">
    <location>
        <begin position="2"/>
        <end position="128"/>
    </location>
</feature>
<protein>
    <submittedName>
        <fullName evidence="2">PhnB protein</fullName>
    </submittedName>
</protein>
<evidence type="ECO:0000259" key="1">
    <source>
        <dbReference type="Pfam" id="PF06983"/>
    </source>
</evidence>
<sequence>MKVQAYLAFRGNCQQALEYYSEILNADIINRQTYYDNDTNVPSSFGHKLQHAELKGRHLLLMAYDISANTPLKPGNQIHMSAELNDMEEAAHVFSELSSGGQVHHTFMEWEWGYFGRCTDKFGINWMVKCNHQLSIPSNYIM</sequence>
<name>A0A1A7R183_9FLAO</name>
<evidence type="ECO:0000313" key="3">
    <source>
        <dbReference type="Proteomes" id="UP000248987"/>
    </source>
</evidence>
<accession>A0A1A7R183</accession>
<dbReference type="EMBL" id="QLLQ01000001">
    <property type="protein sequence ID" value="RAJ27719.1"/>
    <property type="molecule type" value="Genomic_DNA"/>
</dbReference>
<dbReference type="Gene3D" id="3.10.180.10">
    <property type="entry name" value="2,3-Dihydroxybiphenyl 1,2-Dioxygenase, domain 1"/>
    <property type="match status" value="1"/>
</dbReference>
<comment type="caution">
    <text evidence="2">The sequence shown here is derived from an EMBL/GenBank/DDBJ whole genome shotgun (WGS) entry which is preliminary data.</text>
</comment>
<dbReference type="PANTHER" id="PTHR33990">
    <property type="entry name" value="PROTEIN YJDN-RELATED"/>
    <property type="match status" value="1"/>
</dbReference>
<reference evidence="2 3" key="1">
    <citation type="submission" date="2018-06" db="EMBL/GenBank/DDBJ databases">
        <title>Genomic Encyclopedia of Archaeal and Bacterial Type Strains, Phase II (KMG-II): from individual species to whole genera.</title>
        <authorList>
            <person name="Goeker M."/>
        </authorList>
    </citation>
    <scope>NUCLEOTIDE SEQUENCE [LARGE SCALE GENOMIC DNA]</scope>
    <source>
        <strain evidence="2 3">DSM 12408</strain>
    </source>
</reference>
<dbReference type="AlphaFoldDB" id="A0A1A7R183"/>
<dbReference type="Proteomes" id="UP000248987">
    <property type="component" value="Unassembled WGS sequence"/>
</dbReference>
<dbReference type="PANTHER" id="PTHR33990:SF1">
    <property type="entry name" value="PROTEIN YJDN"/>
    <property type="match status" value="1"/>
</dbReference>
<dbReference type="CDD" id="cd06588">
    <property type="entry name" value="PhnB_like"/>
    <property type="match status" value="1"/>
</dbReference>
<evidence type="ECO:0000313" key="2">
    <source>
        <dbReference type="EMBL" id="RAJ27719.1"/>
    </source>
</evidence>
<gene>
    <name evidence="2" type="ORF">LX77_00293</name>
</gene>
<proteinExistence type="predicted"/>
<dbReference type="InterPro" id="IPR028973">
    <property type="entry name" value="PhnB-like"/>
</dbReference>
<organism evidence="2 3">
    <name type="scientific">Gelidibacter algens</name>
    <dbReference type="NCBI Taxonomy" id="49280"/>
    <lineage>
        <taxon>Bacteria</taxon>
        <taxon>Pseudomonadati</taxon>
        <taxon>Bacteroidota</taxon>
        <taxon>Flavobacteriia</taxon>
        <taxon>Flavobacteriales</taxon>
        <taxon>Flavobacteriaceae</taxon>
        <taxon>Gelidibacter</taxon>
    </lineage>
</organism>
<dbReference type="STRING" id="49280.A9996_06790"/>